<comment type="catalytic activity">
    <reaction evidence="6 7 9">
        <text>Hydrolysis of proteins to small peptides in the presence of ATP and magnesium. alpha-casein is the usual test substrate. In the absence of ATP, only oligopeptides shorter than five residues are hydrolyzed (such as succinyl-Leu-Tyr-|-NHMec, and Leu-Tyr-Leu-|-Tyr-Trp, in which cleavage of the -Tyr-|-Leu- and -Tyr-|-Trp bonds also occurs).</text>
        <dbReference type="EC" id="3.4.21.92"/>
    </reaction>
</comment>
<comment type="subcellular location">
    <subcellularLocation>
        <location evidence="7">Cytoplasm</location>
    </subcellularLocation>
</comment>
<dbReference type="GO" id="GO:0005737">
    <property type="term" value="C:cytoplasm"/>
    <property type="evidence" value="ECO:0007669"/>
    <property type="project" value="UniProtKB-SubCell"/>
</dbReference>
<proteinExistence type="inferred from homology"/>
<evidence type="ECO:0000256" key="7">
    <source>
        <dbReference type="HAMAP-Rule" id="MF_00444"/>
    </source>
</evidence>
<evidence type="ECO:0000256" key="10">
    <source>
        <dbReference type="RuleBase" id="RU000549"/>
    </source>
</evidence>
<dbReference type="InterPro" id="IPR033135">
    <property type="entry name" value="ClpP_His_AS"/>
</dbReference>
<dbReference type="PANTHER" id="PTHR10381">
    <property type="entry name" value="ATP-DEPENDENT CLP PROTEASE PROTEOLYTIC SUBUNIT"/>
    <property type="match status" value="1"/>
</dbReference>
<accession>A0A097PBP0</accession>
<keyword evidence="12" id="KW-0934">Plastid</keyword>
<dbReference type="PROSITE" id="PS00382">
    <property type="entry name" value="CLP_PROTEASE_HIS"/>
    <property type="match status" value="1"/>
</dbReference>
<keyword evidence="5 7" id="KW-0720">Serine protease</keyword>
<dbReference type="PRINTS" id="PR00127">
    <property type="entry name" value="CLPPROTEASEP"/>
</dbReference>
<dbReference type="InterPro" id="IPR018215">
    <property type="entry name" value="ClpP_Ser_AS"/>
</dbReference>
<dbReference type="GO" id="GO:0051117">
    <property type="term" value="F:ATPase binding"/>
    <property type="evidence" value="ECO:0007669"/>
    <property type="project" value="TreeGrafter"/>
</dbReference>
<dbReference type="GO" id="GO:0006515">
    <property type="term" value="P:protein quality control for misfolded or incompletely synthesized proteins"/>
    <property type="evidence" value="ECO:0007669"/>
    <property type="project" value="TreeGrafter"/>
</dbReference>
<dbReference type="PROSITE" id="PS00381">
    <property type="entry name" value="CLP_PROTEASE_SER"/>
    <property type="match status" value="1"/>
</dbReference>
<evidence type="ECO:0000256" key="4">
    <source>
        <dbReference type="ARBA" id="ARBA00022801"/>
    </source>
</evidence>
<dbReference type="GO" id="GO:0004252">
    <property type="term" value="F:serine-type endopeptidase activity"/>
    <property type="evidence" value="ECO:0007669"/>
    <property type="project" value="UniProtKB-UniRule"/>
</dbReference>
<evidence type="ECO:0000256" key="5">
    <source>
        <dbReference type="ARBA" id="ARBA00022825"/>
    </source>
</evidence>
<evidence type="ECO:0000313" key="12">
    <source>
        <dbReference type="EMBL" id="AIU44665.1"/>
    </source>
</evidence>
<evidence type="ECO:0000256" key="1">
    <source>
        <dbReference type="ARBA" id="ARBA00007039"/>
    </source>
</evidence>
<dbReference type="CDD" id="cd07017">
    <property type="entry name" value="S14_ClpP_2"/>
    <property type="match status" value="1"/>
</dbReference>
<protein>
    <recommendedName>
        <fullName evidence="7 11">ATP-dependent Clp protease proteolytic subunit</fullName>
        <ecNumber evidence="7 10">3.4.21.92</ecNumber>
    </recommendedName>
    <alternativeName>
        <fullName evidence="7">Endopeptidase Clp</fullName>
    </alternativeName>
</protein>
<dbReference type="AlphaFoldDB" id="A0A097PBP0"/>
<evidence type="ECO:0000256" key="2">
    <source>
        <dbReference type="ARBA" id="ARBA00022490"/>
    </source>
</evidence>
<feature type="active site" description="Nucleophile" evidence="7">
    <location>
        <position position="98"/>
    </location>
</feature>
<dbReference type="GO" id="GO:0009368">
    <property type="term" value="C:endopeptidase Clp complex"/>
    <property type="evidence" value="ECO:0007669"/>
    <property type="project" value="TreeGrafter"/>
</dbReference>
<dbReference type="Pfam" id="PF00574">
    <property type="entry name" value="CLP_protease"/>
    <property type="match status" value="1"/>
</dbReference>
<name>A0A097PBP0_CYAPA</name>
<dbReference type="SUPFAM" id="SSF52096">
    <property type="entry name" value="ClpP/crotonase"/>
    <property type="match status" value="1"/>
</dbReference>
<dbReference type="InterPro" id="IPR029045">
    <property type="entry name" value="ClpP/crotonase-like_dom_sf"/>
</dbReference>
<geneLocation type="plastid" evidence="12"/>
<sequence>MTILIQQYTNDENTKLELNNISKLLQNRIILFSQAGDDEICNLIVGQLLYLENEDSVTDIRLFINSPGGSVTAGLSVYDTIQNLSADVSTICFGLAASMGAVLLAAGVENKRFAFASSRIMIHQPLSKVEAPWSHLDIQIRNGAYFKDLLNKILSFHTKQELKQIETDTERDFFLSATEAKQYGIIDHIFTHNN</sequence>
<dbReference type="InterPro" id="IPR001907">
    <property type="entry name" value="ClpP"/>
</dbReference>
<evidence type="ECO:0000256" key="9">
    <source>
        <dbReference type="PROSITE-ProRule" id="PRU10086"/>
    </source>
</evidence>
<keyword evidence="2 7" id="KW-0963">Cytoplasm</keyword>
<reference evidence="12" key="2">
    <citation type="submission" date="2014-07" db="EMBL/GenBank/DDBJ databases">
        <authorList>
            <person name="David S.R."/>
            <person name="Jackson C.J."/>
            <person name="Adrian R.-P."/>
        </authorList>
    </citation>
    <scope>NUCLEOTIDE SEQUENCE</scope>
    <source>
        <strain evidence="12">NIES-763</strain>
    </source>
</reference>
<keyword evidence="4 7" id="KW-0378">Hydrolase</keyword>
<evidence type="ECO:0000256" key="8">
    <source>
        <dbReference type="PROSITE-ProRule" id="PRU10085"/>
    </source>
</evidence>
<keyword evidence="3 7" id="KW-0645">Protease</keyword>
<dbReference type="PANTHER" id="PTHR10381:SF70">
    <property type="entry name" value="ATP-DEPENDENT CLP PROTEASE PROTEOLYTIC SUBUNIT"/>
    <property type="match status" value="1"/>
</dbReference>
<dbReference type="Gene3D" id="3.90.226.10">
    <property type="entry name" value="2-enoyl-CoA Hydratase, Chain A, domain 1"/>
    <property type="match status" value="1"/>
</dbReference>
<evidence type="ECO:0000256" key="11">
    <source>
        <dbReference type="RuleBase" id="RU003567"/>
    </source>
</evidence>
<dbReference type="EMBL" id="KM198929">
    <property type="protein sequence ID" value="AIU44665.1"/>
    <property type="molecule type" value="Genomic_DNA"/>
</dbReference>
<dbReference type="GO" id="GO:0004176">
    <property type="term" value="F:ATP-dependent peptidase activity"/>
    <property type="evidence" value="ECO:0007669"/>
    <property type="project" value="InterPro"/>
</dbReference>
<feature type="active site" evidence="8">
    <location>
        <position position="98"/>
    </location>
</feature>
<reference evidence="12" key="1">
    <citation type="journal article" date="2014" name="Mol. Phylogenet. Evol.">
        <title>Nucleotide substitution analyses of the glaucophyte Cyanophora suggest an ancestrally lower mutation rate in plastid vs mitochondrial DNA for the Archaeplastida.</title>
        <authorList>
            <person name="Smith D.R."/>
            <person name="Jackson C.J."/>
            <person name="Reyes-Prieto A."/>
        </authorList>
    </citation>
    <scope>NUCLEOTIDE SEQUENCE</scope>
    <source>
        <strain evidence="12">NIES-763</strain>
    </source>
</reference>
<gene>
    <name evidence="7 12" type="primary">clpP</name>
</gene>
<comment type="similarity">
    <text evidence="1 7 11">Belongs to the peptidase S14 family.</text>
</comment>
<evidence type="ECO:0000256" key="3">
    <source>
        <dbReference type="ARBA" id="ARBA00022670"/>
    </source>
</evidence>
<dbReference type="InterPro" id="IPR023562">
    <property type="entry name" value="ClpP/TepA"/>
</dbReference>
<dbReference type="EC" id="3.4.21.92" evidence="7 10"/>
<comment type="function">
    <text evidence="7">Cleaves peptides in various proteins in a process that requires ATP hydrolysis. Has a chymotrypsin-like activity. Plays a major role in the degradation of misfolded proteins.</text>
</comment>
<dbReference type="EMBL" id="KM198929">
    <property type="protein sequence ID" value="AIU44547.1"/>
    <property type="molecule type" value="Genomic_DNA"/>
</dbReference>
<organism evidence="12">
    <name type="scientific">Cyanophora paradoxa</name>
    <dbReference type="NCBI Taxonomy" id="2762"/>
    <lineage>
        <taxon>Eukaryota</taxon>
        <taxon>Glaucocystophyceae</taxon>
        <taxon>Cyanophorales</taxon>
        <taxon>Cyanophoraceae</taxon>
        <taxon>Cyanophora</taxon>
    </lineage>
</organism>
<dbReference type="HAMAP" id="MF_00444">
    <property type="entry name" value="ClpP"/>
    <property type="match status" value="1"/>
</dbReference>
<evidence type="ECO:0000256" key="6">
    <source>
        <dbReference type="ARBA" id="ARBA00034021"/>
    </source>
</evidence>
<feature type="active site" evidence="7 9">
    <location>
        <position position="123"/>
    </location>
</feature>